<comment type="similarity">
    <text evidence="1">Belongs to the CutA family.</text>
</comment>
<dbReference type="RefSeq" id="XP_013236692.1">
    <property type="nucleotide sequence ID" value="XM_013381238.1"/>
</dbReference>
<reference evidence="2 3" key="1">
    <citation type="submission" date="2014-04" db="EMBL/GenBank/DDBJ databases">
        <title>A new species of microsporidia sheds light on the evolution of extreme parasitism.</title>
        <authorList>
            <person name="Haag K.L."/>
            <person name="James T.Y."/>
            <person name="Larsson R."/>
            <person name="Schaer T.M."/>
            <person name="Refardt D."/>
            <person name="Pombert J.-F."/>
            <person name="Ebert D."/>
        </authorList>
    </citation>
    <scope>NUCLEOTIDE SEQUENCE [LARGE SCALE GENOMIC DNA]</scope>
    <source>
        <strain evidence="2 3">UGP3</strain>
        <tissue evidence="2">Spores</tissue>
    </source>
</reference>
<protein>
    <recommendedName>
        <fullName evidence="4">Divalent-cation tolerance protein CutA</fullName>
    </recommendedName>
</protein>
<dbReference type="InterPro" id="IPR015867">
    <property type="entry name" value="N-reg_PII/ATP_PRibTrfase_C"/>
</dbReference>
<dbReference type="PANTHER" id="PTHR23419">
    <property type="entry name" value="DIVALENT CATION TOLERANCE CUTA-RELATED"/>
    <property type="match status" value="1"/>
</dbReference>
<evidence type="ECO:0000256" key="1">
    <source>
        <dbReference type="ARBA" id="ARBA00010169"/>
    </source>
</evidence>
<proteinExistence type="inferred from homology"/>
<sequence length="149" mass="16518">MAMIIWCTVPNALSAMKISKSLVESKLVACVNIVPGIKSVYQWENKIQESEEQLLFIKTGEELFPQVRDNILKLHEYEVPEIIGVPITHAHQPYLDWILSSTKKFFGAPEYSVPPLPLKVADAVGGKIANATNNITEPFNILTGTGLMP</sequence>
<dbReference type="EMBL" id="JMKJ01000590">
    <property type="protein sequence ID" value="KGG50265.1"/>
    <property type="molecule type" value="Genomic_DNA"/>
</dbReference>
<keyword evidence="3" id="KW-1185">Reference proteome</keyword>
<dbReference type="InterPro" id="IPR011322">
    <property type="entry name" value="N-reg_PII-like_a/b"/>
</dbReference>
<dbReference type="GeneID" id="25260875"/>
<dbReference type="InterPro" id="IPR004323">
    <property type="entry name" value="Ion_tolerance_CutA"/>
</dbReference>
<dbReference type="Pfam" id="PF03091">
    <property type="entry name" value="CutA1"/>
    <property type="match status" value="1"/>
</dbReference>
<dbReference type="GO" id="GO:0005507">
    <property type="term" value="F:copper ion binding"/>
    <property type="evidence" value="ECO:0007669"/>
    <property type="project" value="TreeGrafter"/>
</dbReference>
<dbReference type="HOGENOM" id="CLU_098807_2_0_1"/>
<dbReference type="AlphaFoldDB" id="A0A098VMS2"/>
<evidence type="ECO:0000313" key="2">
    <source>
        <dbReference type="EMBL" id="KGG50265.1"/>
    </source>
</evidence>
<accession>A0A098VMS2</accession>
<comment type="caution">
    <text evidence="2">The sequence shown here is derived from an EMBL/GenBank/DDBJ whole genome shotgun (WGS) entry which is preliminary data.</text>
</comment>
<dbReference type="GO" id="GO:0010038">
    <property type="term" value="P:response to metal ion"/>
    <property type="evidence" value="ECO:0007669"/>
    <property type="project" value="InterPro"/>
</dbReference>
<dbReference type="SUPFAM" id="SSF54913">
    <property type="entry name" value="GlnB-like"/>
    <property type="match status" value="1"/>
</dbReference>
<dbReference type="Gene3D" id="3.30.70.120">
    <property type="match status" value="1"/>
</dbReference>
<organism evidence="2 3">
    <name type="scientific">Mitosporidium daphniae</name>
    <dbReference type="NCBI Taxonomy" id="1485682"/>
    <lineage>
        <taxon>Eukaryota</taxon>
        <taxon>Fungi</taxon>
        <taxon>Fungi incertae sedis</taxon>
        <taxon>Microsporidia</taxon>
        <taxon>Mitosporidium</taxon>
    </lineage>
</organism>
<dbReference type="VEuPathDB" id="MicrosporidiaDB:DI09_7p440"/>
<dbReference type="OrthoDB" id="2017693at2759"/>
<evidence type="ECO:0000313" key="3">
    <source>
        <dbReference type="Proteomes" id="UP000029725"/>
    </source>
</evidence>
<dbReference type="Proteomes" id="UP000029725">
    <property type="component" value="Unassembled WGS sequence"/>
</dbReference>
<dbReference type="PANTHER" id="PTHR23419:SF8">
    <property type="entry name" value="FI09726P"/>
    <property type="match status" value="1"/>
</dbReference>
<name>A0A098VMS2_9MICR</name>
<gene>
    <name evidence="2" type="ORF">DI09_7p440</name>
</gene>
<evidence type="ECO:0008006" key="4">
    <source>
        <dbReference type="Google" id="ProtNLM"/>
    </source>
</evidence>